<sequence>MSKPAATVRYLRIGDLARRSGLSAKALRLYEQRGLLRPSAHSPAGYRLYGAEALVRLGQIVVLRRADFSLAQIAQLLARDPAAAAHLLGQHIAVLERECAQRQRALDALRGLVQRVVSPSHIDLDELVETIAMSTQLNVDWSAAEREDFRRRAAQLGATGMAEAQQLWPELIAEVRAARQAGVPAQAAEVQELARRWYALVQTFTGGDAAVAQKLGQAWQSQPAAMAAQGLDPALFAYIGEAMQAAGLSLAPPAIP</sequence>
<dbReference type="PANTHER" id="PTHR30204">
    <property type="entry name" value="REDOX-CYCLING DRUG-SENSING TRANSCRIPTIONAL ACTIVATOR SOXR"/>
    <property type="match status" value="1"/>
</dbReference>
<dbReference type="Pfam" id="PF13411">
    <property type="entry name" value="MerR_1"/>
    <property type="match status" value="1"/>
</dbReference>
<dbReference type="PANTHER" id="PTHR30204:SF97">
    <property type="entry name" value="MERR FAMILY REGULATORY PROTEIN"/>
    <property type="match status" value="1"/>
</dbReference>
<comment type="caution">
    <text evidence="3">The sequence shown here is derived from an EMBL/GenBank/DDBJ whole genome shotgun (WGS) entry which is preliminary data.</text>
</comment>
<evidence type="ECO:0000313" key="3">
    <source>
        <dbReference type="EMBL" id="TDR42583.1"/>
    </source>
</evidence>
<keyword evidence="4" id="KW-1185">Reference proteome</keyword>
<dbReference type="PRINTS" id="PR00040">
    <property type="entry name" value="HTHMERR"/>
</dbReference>
<name>A0A4R6YV91_9GAMM</name>
<dbReference type="EMBL" id="SNZH01000008">
    <property type="protein sequence ID" value="TDR42583.1"/>
    <property type="molecule type" value="Genomic_DNA"/>
</dbReference>
<dbReference type="OrthoDB" id="9808480at2"/>
<dbReference type="Pfam" id="PF07739">
    <property type="entry name" value="TipAS"/>
    <property type="match status" value="1"/>
</dbReference>
<dbReference type="SUPFAM" id="SSF89082">
    <property type="entry name" value="Antibiotic binding domain of TipA-like multidrug resistance regulators"/>
    <property type="match status" value="1"/>
</dbReference>
<dbReference type="RefSeq" id="WP_133819403.1">
    <property type="nucleotide sequence ID" value="NZ_SNZH01000008.1"/>
</dbReference>
<dbReference type="InterPro" id="IPR012925">
    <property type="entry name" value="TipAS_dom"/>
</dbReference>
<dbReference type="GO" id="GO:0003700">
    <property type="term" value="F:DNA-binding transcription factor activity"/>
    <property type="evidence" value="ECO:0007669"/>
    <property type="project" value="InterPro"/>
</dbReference>
<evidence type="ECO:0000313" key="4">
    <source>
        <dbReference type="Proteomes" id="UP000295293"/>
    </source>
</evidence>
<keyword evidence="1 3" id="KW-0238">DNA-binding</keyword>
<dbReference type="Gene3D" id="1.10.1660.10">
    <property type="match status" value="1"/>
</dbReference>
<dbReference type="InterPro" id="IPR036244">
    <property type="entry name" value="TipA-like_antibiotic-bd"/>
</dbReference>
<dbReference type="InterPro" id="IPR000551">
    <property type="entry name" value="MerR-type_HTH_dom"/>
</dbReference>
<organism evidence="3 4">
    <name type="scientific">Tahibacter aquaticus</name>
    <dbReference type="NCBI Taxonomy" id="520092"/>
    <lineage>
        <taxon>Bacteria</taxon>
        <taxon>Pseudomonadati</taxon>
        <taxon>Pseudomonadota</taxon>
        <taxon>Gammaproteobacteria</taxon>
        <taxon>Lysobacterales</taxon>
        <taxon>Rhodanobacteraceae</taxon>
        <taxon>Tahibacter</taxon>
    </lineage>
</organism>
<reference evidence="3 4" key="1">
    <citation type="submission" date="2019-03" db="EMBL/GenBank/DDBJ databases">
        <title>Genomic Encyclopedia of Type Strains, Phase IV (KMG-IV): sequencing the most valuable type-strain genomes for metagenomic binning, comparative biology and taxonomic classification.</title>
        <authorList>
            <person name="Goeker M."/>
        </authorList>
    </citation>
    <scope>NUCLEOTIDE SEQUENCE [LARGE SCALE GENOMIC DNA]</scope>
    <source>
        <strain evidence="3 4">DSM 21667</strain>
    </source>
</reference>
<dbReference type="PROSITE" id="PS00552">
    <property type="entry name" value="HTH_MERR_1"/>
    <property type="match status" value="1"/>
</dbReference>
<accession>A0A4R6YV91</accession>
<gene>
    <name evidence="3" type="ORF">DFR29_108170</name>
</gene>
<dbReference type="SUPFAM" id="SSF46955">
    <property type="entry name" value="Putative DNA-binding domain"/>
    <property type="match status" value="1"/>
</dbReference>
<dbReference type="GO" id="GO:0003677">
    <property type="term" value="F:DNA binding"/>
    <property type="evidence" value="ECO:0007669"/>
    <property type="project" value="UniProtKB-KW"/>
</dbReference>
<evidence type="ECO:0000256" key="1">
    <source>
        <dbReference type="ARBA" id="ARBA00023125"/>
    </source>
</evidence>
<feature type="domain" description="HTH merR-type" evidence="2">
    <location>
        <begin position="10"/>
        <end position="79"/>
    </location>
</feature>
<dbReference type="SMART" id="SM00422">
    <property type="entry name" value="HTH_MERR"/>
    <property type="match status" value="1"/>
</dbReference>
<dbReference type="Gene3D" id="1.10.490.50">
    <property type="entry name" value="Antibiotic binding domain of TipA-like multidrug resistance regulators"/>
    <property type="match status" value="1"/>
</dbReference>
<evidence type="ECO:0000259" key="2">
    <source>
        <dbReference type="PROSITE" id="PS50937"/>
    </source>
</evidence>
<dbReference type="PROSITE" id="PS50937">
    <property type="entry name" value="HTH_MERR_2"/>
    <property type="match status" value="1"/>
</dbReference>
<dbReference type="InterPro" id="IPR047057">
    <property type="entry name" value="MerR_fam"/>
</dbReference>
<protein>
    <submittedName>
        <fullName evidence="3">DNA-binding transcriptional MerR regulator</fullName>
    </submittedName>
</protein>
<dbReference type="AlphaFoldDB" id="A0A4R6YV91"/>
<dbReference type="InterPro" id="IPR009061">
    <property type="entry name" value="DNA-bd_dom_put_sf"/>
</dbReference>
<dbReference type="Proteomes" id="UP000295293">
    <property type="component" value="Unassembled WGS sequence"/>
</dbReference>
<proteinExistence type="predicted"/>